<dbReference type="GeneID" id="77258067"/>
<sequence>MSAKDHIQPVRGRPPSAFLEQFATYPGADTPVFLTAPADASEEVLSNVIFNPADKDIASAKESFVPQVSGMSDMKSFAAGFWQFTDAHQAMSDKDWATFTDFVKPIFSDAQTLFWSPIPTSLGANLPADFPPELVAMRLSVIDAHPKPENLRTKIQLAELEMASTFQRPVNTDLFTKDQLTPTWHQKLAELDLAEMMKSNTDLAEEAGKLKQKIEQERRSGDDHANRDLPNLDIQRLAVMNQLQEEGHTIRQILQREQSRKPKVSLNPFDTALGEFESDDSASISN</sequence>
<keyword evidence="1" id="KW-0175">Coiled coil</keyword>
<dbReference type="EMBL" id="CP020932">
    <property type="protein sequence ID" value="ARM86183.1"/>
    <property type="molecule type" value="Genomic_DNA"/>
</dbReference>
<feature type="region of interest" description="Disordered" evidence="2">
    <location>
        <begin position="255"/>
        <end position="286"/>
    </location>
</feature>
<organism evidence="3 4">
    <name type="scientific">Marinobacter salarius</name>
    <dbReference type="NCBI Taxonomy" id="1420917"/>
    <lineage>
        <taxon>Bacteria</taxon>
        <taxon>Pseudomonadati</taxon>
        <taxon>Pseudomonadota</taxon>
        <taxon>Gammaproteobacteria</taxon>
        <taxon>Pseudomonadales</taxon>
        <taxon>Marinobacteraceae</taxon>
        <taxon>Marinobacter</taxon>
    </lineage>
</organism>
<name>A0A1W6KFK7_9GAMM</name>
<gene>
    <name evidence="3" type="ORF">MARSALSMR5_04163</name>
</gene>
<geneLocation type="plasmid" evidence="4">
    <name>psmr5</name>
</geneLocation>
<evidence type="ECO:0000313" key="3">
    <source>
        <dbReference type="EMBL" id="ARM86183.1"/>
    </source>
</evidence>
<evidence type="ECO:0000313" key="4">
    <source>
        <dbReference type="Proteomes" id="UP000193100"/>
    </source>
</evidence>
<keyword evidence="3" id="KW-0614">Plasmid</keyword>
<evidence type="ECO:0000256" key="2">
    <source>
        <dbReference type="SAM" id="MobiDB-lite"/>
    </source>
</evidence>
<dbReference type="AlphaFoldDB" id="A0A1W6KFK7"/>
<evidence type="ECO:0000256" key="1">
    <source>
        <dbReference type="SAM" id="Coils"/>
    </source>
</evidence>
<dbReference type="RefSeq" id="WP_085682147.1">
    <property type="nucleotide sequence ID" value="NZ_CP020932.1"/>
</dbReference>
<protein>
    <submittedName>
        <fullName evidence="3">Uncharacterized protein</fullName>
    </submittedName>
</protein>
<feature type="coiled-coil region" evidence="1">
    <location>
        <begin position="193"/>
        <end position="220"/>
    </location>
</feature>
<dbReference type="Proteomes" id="UP000193100">
    <property type="component" value="Plasmid pSMR5"/>
</dbReference>
<accession>A0A1W6KFK7</accession>
<reference evidence="3 4" key="1">
    <citation type="submission" date="2017-04" db="EMBL/GenBank/DDBJ databases">
        <title>Genome Sequence of Marinobacter salarius strain SMR5 Isolated from a culture of the Diatom Skeletonema marinoi.</title>
        <authorList>
            <person name="Topel M."/>
            <person name="Pinder M.I.M."/>
            <person name="Johansson O.N."/>
            <person name="Kourtchenko O."/>
            <person name="Godhe A."/>
            <person name="Clarke A.K."/>
        </authorList>
    </citation>
    <scope>NUCLEOTIDE SEQUENCE [LARGE SCALE GENOMIC DNA]</scope>
    <source>
        <strain evidence="3 4">SMR5</strain>
        <plasmid evidence="4">Plasmid psmr5</plasmid>
    </source>
</reference>
<proteinExistence type="predicted"/>